<evidence type="ECO:0000313" key="4">
    <source>
        <dbReference type="Proteomes" id="UP000050482"/>
    </source>
</evidence>
<dbReference type="InterPro" id="IPR029069">
    <property type="entry name" value="HotDog_dom_sf"/>
</dbReference>
<dbReference type="NCBIfam" id="TIGR02286">
    <property type="entry name" value="PaaD"/>
    <property type="match status" value="1"/>
</dbReference>
<evidence type="ECO:0000259" key="2">
    <source>
        <dbReference type="Pfam" id="PF03061"/>
    </source>
</evidence>
<dbReference type="GO" id="GO:0016289">
    <property type="term" value="F:acyl-CoA hydrolase activity"/>
    <property type="evidence" value="ECO:0007669"/>
    <property type="project" value="UniProtKB-ARBA"/>
</dbReference>
<evidence type="ECO:0000313" key="3">
    <source>
        <dbReference type="EMBL" id="KPV42189.1"/>
    </source>
</evidence>
<keyword evidence="1" id="KW-0378">Hydrolase</keyword>
<dbReference type="InterPro" id="IPR011973">
    <property type="entry name" value="PaaD"/>
</dbReference>
<feature type="domain" description="Thioesterase" evidence="2">
    <location>
        <begin position="48"/>
        <end position="123"/>
    </location>
</feature>
<dbReference type="SUPFAM" id="SSF54637">
    <property type="entry name" value="Thioesterase/thiol ester dehydrase-isomerase"/>
    <property type="match status" value="1"/>
</dbReference>
<comment type="caution">
    <text evidence="3">The sequence shown here is derived from an EMBL/GenBank/DDBJ whole genome shotgun (WGS) entry which is preliminary data.</text>
</comment>
<dbReference type="EMBL" id="LJCO01000082">
    <property type="protein sequence ID" value="KPV42189.1"/>
    <property type="molecule type" value="Genomic_DNA"/>
</dbReference>
<evidence type="ECO:0000256" key="1">
    <source>
        <dbReference type="ARBA" id="ARBA00022801"/>
    </source>
</evidence>
<dbReference type="InterPro" id="IPR052723">
    <property type="entry name" value="Acyl-CoA_thioesterase_PaaI"/>
</dbReference>
<organism evidence="3 4">
    <name type="scientific">Alicyclobacillus ferrooxydans</name>
    <dbReference type="NCBI Taxonomy" id="471514"/>
    <lineage>
        <taxon>Bacteria</taxon>
        <taxon>Bacillati</taxon>
        <taxon>Bacillota</taxon>
        <taxon>Bacilli</taxon>
        <taxon>Bacillales</taxon>
        <taxon>Alicyclobacillaceae</taxon>
        <taxon>Alicyclobacillus</taxon>
    </lineage>
</organism>
<dbReference type="CDD" id="cd03443">
    <property type="entry name" value="PaaI_thioesterase"/>
    <property type="match status" value="1"/>
</dbReference>
<dbReference type="PATRIC" id="fig|471514.4.peg.1498"/>
<dbReference type="STRING" id="471514.AN477_19065"/>
<sequence>MPGVETTDKVLHPDLDPFSQLLGMRLVDLKPGIGTVEMTVGPEHMNPHGTPHGGAIFSLADSALAVASNSRGLEAVALDVSITYCRPALNGSVLRATASELNVTRRTGLFDIRVEREDGKLVASARGTVFYTGNPFKGWDSPQK</sequence>
<dbReference type="Gene3D" id="3.10.129.10">
    <property type="entry name" value="Hotdog Thioesterase"/>
    <property type="match status" value="1"/>
</dbReference>
<dbReference type="AlphaFoldDB" id="A0A0N8PNQ6"/>
<dbReference type="NCBIfam" id="TIGR00369">
    <property type="entry name" value="unchar_dom_1"/>
    <property type="match status" value="1"/>
</dbReference>
<protein>
    <recommendedName>
        <fullName evidence="2">Thioesterase domain-containing protein</fullName>
    </recommendedName>
</protein>
<dbReference type="Proteomes" id="UP000050482">
    <property type="component" value="Unassembled WGS sequence"/>
</dbReference>
<proteinExistence type="predicted"/>
<dbReference type="InterPro" id="IPR003736">
    <property type="entry name" value="PAAI_dom"/>
</dbReference>
<accession>A0A0N8PNQ6</accession>
<gene>
    <name evidence="3" type="ORF">AN477_19065</name>
</gene>
<dbReference type="OrthoDB" id="286702at2"/>
<dbReference type="InterPro" id="IPR006683">
    <property type="entry name" value="Thioestr_dom"/>
</dbReference>
<dbReference type="Pfam" id="PF03061">
    <property type="entry name" value="4HBT"/>
    <property type="match status" value="1"/>
</dbReference>
<reference evidence="3 4" key="1">
    <citation type="submission" date="2015-09" db="EMBL/GenBank/DDBJ databases">
        <title>Draft genome sequence of Alicyclobacillus ferrooxydans DSM 22381.</title>
        <authorList>
            <person name="Hemp J."/>
        </authorList>
    </citation>
    <scope>NUCLEOTIDE SEQUENCE [LARGE SCALE GENOMIC DNA]</scope>
    <source>
        <strain evidence="3 4">TC-34</strain>
    </source>
</reference>
<dbReference type="PANTHER" id="PTHR42856:SF1">
    <property type="entry name" value="ACYL-COENZYME A THIOESTERASE PAAI"/>
    <property type="match status" value="1"/>
</dbReference>
<name>A0A0N8PNQ6_9BACL</name>
<dbReference type="PANTHER" id="PTHR42856">
    <property type="entry name" value="ACYL-COENZYME A THIOESTERASE PAAI"/>
    <property type="match status" value="1"/>
</dbReference>
<keyword evidence="4" id="KW-1185">Reference proteome</keyword>